<evidence type="ECO:0000313" key="1">
    <source>
        <dbReference type="RefSeq" id="XP_028154069.1"/>
    </source>
</evidence>
<gene>
    <name evidence="1" type="primary">LOC114347585</name>
</gene>
<name>A0A6P7GX69_DIAVI</name>
<dbReference type="RefSeq" id="XP_028154069.1">
    <property type="nucleotide sequence ID" value="XM_028298268.1"/>
</dbReference>
<dbReference type="InParanoid" id="A0A6P7GX69"/>
<protein>
    <submittedName>
        <fullName evidence="1">Uncharacterized protein LOC114347585</fullName>
    </submittedName>
</protein>
<reference evidence="1" key="1">
    <citation type="submission" date="2025-08" db="UniProtKB">
        <authorList>
            <consortium name="RefSeq"/>
        </authorList>
    </citation>
    <scope>IDENTIFICATION</scope>
    <source>
        <tissue evidence="1">Whole insect</tissue>
    </source>
</reference>
<organism evidence="1">
    <name type="scientific">Diabrotica virgifera virgifera</name>
    <name type="common">western corn rootworm</name>
    <dbReference type="NCBI Taxonomy" id="50390"/>
    <lineage>
        <taxon>Eukaryota</taxon>
        <taxon>Metazoa</taxon>
        <taxon>Ecdysozoa</taxon>
        <taxon>Arthropoda</taxon>
        <taxon>Hexapoda</taxon>
        <taxon>Insecta</taxon>
        <taxon>Pterygota</taxon>
        <taxon>Neoptera</taxon>
        <taxon>Endopterygota</taxon>
        <taxon>Coleoptera</taxon>
        <taxon>Polyphaga</taxon>
        <taxon>Cucujiformia</taxon>
        <taxon>Chrysomeloidea</taxon>
        <taxon>Chrysomelidae</taxon>
        <taxon>Galerucinae</taxon>
        <taxon>Diabroticina</taxon>
        <taxon>Diabroticites</taxon>
        <taxon>Diabrotica</taxon>
    </lineage>
</organism>
<proteinExistence type="predicted"/>
<accession>A0A6P7GX69</accession>
<dbReference type="AlphaFoldDB" id="A0A6P7GX69"/>
<sequence length="102" mass="11618">MDLAKINAVASIAEKKKPIKKVSDLAPNTPFKIVAAKLVKGKFKKQILLELEENVVFLPDRVTEVYTPFITEFISKKYSIVFRELIDIGFHHPATTFEIIED</sequence>